<dbReference type="PANTHER" id="PTHR11066">
    <property type="entry name" value="ACYL-COA THIOESTERASE"/>
    <property type="match status" value="1"/>
</dbReference>
<comment type="similarity">
    <text evidence="1">Belongs to the C/M/P thioester hydrolase family.</text>
</comment>
<dbReference type="InterPro" id="IPR042171">
    <property type="entry name" value="Acyl-CoA_hotdog"/>
</dbReference>
<keyword evidence="2" id="KW-0378">Hydrolase</keyword>
<dbReference type="PANTHER" id="PTHR11066:SF34">
    <property type="entry name" value="ACYL-COENZYME A THIOESTERASE 8"/>
    <property type="match status" value="1"/>
</dbReference>
<dbReference type="InterPro" id="IPR049449">
    <property type="entry name" value="TesB_ACOT8-like_N"/>
</dbReference>
<dbReference type="GO" id="GO:0006637">
    <property type="term" value="P:acyl-CoA metabolic process"/>
    <property type="evidence" value="ECO:0007669"/>
    <property type="project" value="InterPro"/>
</dbReference>
<feature type="domain" description="Acyl-CoA thioesterase 2 C-terminal" evidence="4">
    <location>
        <begin position="151"/>
        <end position="267"/>
    </location>
</feature>
<dbReference type="GO" id="GO:0009062">
    <property type="term" value="P:fatty acid catabolic process"/>
    <property type="evidence" value="ECO:0007669"/>
    <property type="project" value="TreeGrafter"/>
</dbReference>
<evidence type="ECO:0000313" key="7">
    <source>
        <dbReference type="Proteomes" id="UP000199475"/>
    </source>
</evidence>
<evidence type="ECO:0000256" key="2">
    <source>
        <dbReference type="ARBA" id="ARBA00022801"/>
    </source>
</evidence>
<accession>A0A1G9L8V5</accession>
<protein>
    <submittedName>
        <fullName evidence="6">Acyl-CoA thioesterase-2</fullName>
    </submittedName>
</protein>
<evidence type="ECO:0000256" key="3">
    <source>
        <dbReference type="SAM" id="MobiDB-lite"/>
    </source>
</evidence>
<evidence type="ECO:0000313" key="6">
    <source>
        <dbReference type="EMBL" id="SDL58187.1"/>
    </source>
</evidence>
<name>A0A1G9L8V5_9ACTN</name>
<feature type="domain" description="Acyl-CoA thioesterase-like N-terminal HotDog" evidence="5">
    <location>
        <begin position="25"/>
        <end position="101"/>
    </location>
</feature>
<sequence length="271" mass="30055">MGLFELKRIDDLVWEGPQPDTLFQRLFGGQVLGQTIVAAQQSVAGDRLIHSLNSYFLRPGSPDEPLTFEVEVVRDGHTFSNRRVVTKQSGRTIFVMQASFQESEPGLEHTAQQPHKGLTPPAEAPSLRAVLEDRFGAHIDVLSEWDALDVRLAQDPRVDEGGAHLRAWVRTKSVLPSEPLLHTAVLAYLSDITLLSVTTIPHEVQLMSPNLQSASIDHSMWFHRPVKTDQWLLYEMNSPSAAGARGFCTGRLYQNGVTVASCAQEGLLRLI</sequence>
<keyword evidence="7" id="KW-1185">Reference proteome</keyword>
<dbReference type="InterPro" id="IPR003703">
    <property type="entry name" value="Acyl_CoA_thio"/>
</dbReference>
<dbReference type="InterPro" id="IPR029069">
    <property type="entry name" value="HotDog_dom_sf"/>
</dbReference>
<evidence type="ECO:0000259" key="5">
    <source>
        <dbReference type="Pfam" id="PF13622"/>
    </source>
</evidence>
<gene>
    <name evidence="6" type="ORF">SAMN04488242_2097</name>
</gene>
<evidence type="ECO:0000259" key="4">
    <source>
        <dbReference type="Pfam" id="PF02551"/>
    </source>
</evidence>
<dbReference type="GO" id="GO:0047617">
    <property type="term" value="F:fatty acyl-CoA hydrolase activity"/>
    <property type="evidence" value="ECO:0007669"/>
    <property type="project" value="InterPro"/>
</dbReference>
<dbReference type="InterPro" id="IPR025652">
    <property type="entry name" value="TesB_C"/>
</dbReference>
<evidence type="ECO:0000256" key="1">
    <source>
        <dbReference type="ARBA" id="ARBA00006538"/>
    </source>
</evidence>
<dbReference type="SUPFAM" id="SSF54637">
    <property type="entry name" value="Thioesterase/thiol ester dehydrase-isomerase"/>
    <property type="match status" value="2"/>
</dbReference>
<dbReference type="AlphaFoldDB" id="A0A1G9L8V5"/>
<dbReference type="Proteomes" id="UP000199475">
    <property type="component" value="Unassembled WGS sequence"/>
</dbReference>
<feature type="region of interest" description="Disordered" evidence="3">
    <location>
        <begin position="103"/>
        <end position="122"/>
    </location>
</feature>
<dbReference type="STRING" id="686624.SAMN04488242_2097"/>
<dbReference type="Pfam" id="PF13622">
    <property type="entry name" value="4HBT_3"/>
    <property type="match status" value="1"/>
</dbReference>
<reference evidence="6 7" key="1">
    <citation type="submission" date="2016-10" db="EMBL/GenBank/DDBJ databases">
        <authorList>
            <person name="de Groot N.N."/>
        </authorList>
    </citation>
    <scope>NUCLEOTIDE SEQUENCE [LARGE SCALE GENOMIC DNA]</scope>
    <source>
        <strain evidence="6 7">CGMCC 1.9159</strain>
    </source>
</reference>
<dbReference type="CDD" id="cd03445">
    <property type="entry name" value="Thioesterase_II_repeat2"/>
    <property type="match status" value="1"/>
</dbReference>
<dbReference type="CDD" id="cd03444">
    <property type="entry name" value="Thioesterase_II_repeat1"/>
    <property type="match status" value="1"/>
</dbReference>
<dbReference type="EMBL" id="FNGP01000003">
    <property type="protein sequence ID" value="SDL58187.1"/>
    <property type="molecule type" value="Genomic_DNA"/>
</dbReference>
<organism evidence="6 7">
    <name type="scientific">Tessaracoccus oleiagri</name>
    <dbReference type="NCBI Taxonomy" id="686624"/>
    <lineage>
        <taxon>Bacteria</taxon>
        <taxon>Bacillati</taxon>
        <taxon>Actinomycetota</taxon>
        <taxon>Actinomycetes</taxon>
        <taxon>Propionibacteriales</taxon>
        <taxon>Propionibacteriaceae</taxon>
        <taxon>Tessaracoccus</taxon>
    </lineage>
</organism>
<proteinExistence type="inferred from homology"/>
<dbReference type="Gene3D" id="2.40.160.210">
    <property type="entry name" value="Acyl-CoA thioesterase, double hotdog domain"/>
    <property type="match status" value="1"/>
</dbReference>
<dbReference type="Pfam" id="PF02551">
    <property type="entry name" value="Acyl_CoA_thio"/>
    <property type="match status" value="1"/>
</dbReference>